<dbReference type="Proteomes" id="UP000299102">
    <property type="component" value="Unassembled WGS sequence"/>
</dbReference>
<name>A0A4C1VFE3_EUMVA</name>
<feature type="compositionally biased region" description="Basic and acidic residues" evidence="1">
    <location>
        <begin position="173"/>
        <end position="187"/>
    </location>
</feature>
<organism evidence="2 3">
    <name type="scientific">Eumeta variegata</name>
    <name type="common">Bagworm moth</name>
    <name type="synonym">Eumeta japonica</name>
    <dbReference type="NCBI Taxonomy" id="151549"/>
    <lineage>
        <taxon>Eukaryota</taxon>
        <taxon>Metazoa</taxon>
        <taxon>Ecdysozoa</taxon>
        <taxon>Arthropoda</taxon>
        <taxon>Hexapoda</taxon>
        <taxon>Insecta</taxon>
        <taxon>Pterygota</taxon>
        <taxon>Neoptera</taxon>
        <taxon>Endopterygota</taxon>
        <taxon>Lepidoptera</taxon>
        <taxon>Glossata</taxon>
        <taxon>Ditrysia</taxon>
        <taxon>Tineoidea</taxon>
        <taxon>Psychidae</taxon>
        <taxon>Oiketicinae</taxon>
        <taxon>Eumeta</taxon>
    </lineage>
</organism>
<keyword evidence="3" id="KW-1185">Reference proteome</keyword>
<gene>
    <name evidence="2" type="ORF">EVAR_35734_1</name>
</gene>
<evidence type="ECO:0000313" key="2">
    <source>
        <dbReference type="EMBL" id="GBP37300.1"/>
    </source>
</evidence>
<protein>
    <submittedName>
        <fullName evidence="2">Uncharacterized protein</fullName>
    </submittedName>
</protein>
<dbReference type="EMBL" id="BGZK01000331">
    <property type="protein sequence ID" value="GBP37300.1"/>
    <property type="molecule type" value="Genomic_DNA"/>
</dbReference>
<reference evidence="2 3" key="1">
    <citation type="journal article" date="2019" name="Commun. Biol.">
        <title>The bagworm genome reveals a unique fibroin gene that provides high tensile strength.</title>
        <authorList>
            <person name="Kono N."/>
            <person name="Nakamura H."/>
            <person name="Ohtoshi R."/>
            <person name="Tomita M."/>
            <person name="Numata K."/>
            <person name="Arakawa K."/>
        </authorList>
    </citation>
    <scope>NUCLEOTIDE SEQUENCE [LARGE SCALE GENOMIC DNA]</scope>
</reference>
<dbReference type="AlphaFoldDB" id="A0A4C1VFE3"/>
<evidence type="ECO:0000313" key="3">
    <source>
        <dbReference type="Proteomes" id="UP000299102"/>
    </source>
</evidence>
<sequence>MHIRRPASAPNGCVKRPVSAVSFRVTLFNSVCSVCAGVRRRATLRRATSPPPYRAPRGRAECCVRVVFRRASSRFAAYRTVSRESRSPFLFQITTRPGPRAARSSRRIICGAAGAFDNGRALSRLPQWSKTPSVLNGARPPRPPAGVRGVLHLRPPDPQVVVFDPEMDLEYTLPRESKRPADARPSEARPPTRTPTPDRVILPITRVSPRSGDVEPLKGLNPKRHATQTLTGLRTIG</sequence>
<proteinExistence type="predicted"/>
<comment type="caution">
    <text evidence="2">The sequence shown here is derived from an EMBL/GenBank/DDBJ whole genome shotgun (WGS) entry which is preliminary data.</text>
</comment>
<evidence type="ECO:0000256" key="1">
    <source>
        <dbReference type="SAM" id="MobiDB-lite"/>
    </source>
</evidence>
<feature type="compositionally biased region" description="Low complexity" evidence="1">
    <location>
        <begin position="189"/>
        <end position="199"/>
    </location>
</feature>
<accession>A0A4C1VFE3</accession>
<feature type="region of interest" description="Disordered" evidence="1">
    <location>
        <begin position="171"/>
        <end position="199"/>
    </location>
</feature>